<dbReference type="CDD" id="cd03124">
    <property type="entry name" value="alpha_CA_prokaryotic_like"/>
    <property type="match status" value="1"/>
</dbReference>
<comment type="similarity">
    <text evidence="1">Belongs to the alpha-carbonic anhydrase family.</text>
</comment>
<evidence type="ECO:0000256" key="6">
    <source>
        <dbReference type="ARBA" id="ARBA00048348"/>
    </source>
</evidence>
<name>A0A3D8Q607_9HELO</name>
<dbReference type="PANTHER" id="PTHR18952">
    <property type="entry name" value="CARBONIC ANHYDRASE"/>
    <property type="match status" value="1"/>
</dbReference>
<evidence type="ECO:0000259" key="8">
    <source>
        <dbReference type="PROSITE" id="PS51144"/>
    </source>
</evidence>
<dbReference type="AlphaFoldDB" id="A0A3D8Q607"/>
<evidence type="ECO:0000313" key="10">
    <source>
        <dbReference type="Proteomes" id="UP000256328"/>
    </source>
</evidence>
<feature type="domain" description="Alpha-carbonic anhydrase" evidence="8">
    <location>
        <begin position="37"/>
        <end position="265"/>
    </location>
</feature>
<dbReference type="GO" id="GO:0008270">
    <property type="term" value="F:zinc ion binding"/>
    <property type="evidence" value="ECO:0007669"/>
    <property type="project" value="InterPro"/>
</dbReference>
<dbReference type="InterPro" id="IPR001148">
    <property type="entry name" value="CA_dom"/>
</dbReference>
<dbReference type="InterPro" id="IPR036398">
    <property type="entry name" value="CA_dom_sf"/>
</dbReference>
<keyword evidence="7" id="KW-0732">Signal</keyword>
<evidence type="ECO:0000256" key="4">
    <source>
        <dbReference type="ARBA" id="ARBA00022833"/>
    </source>
</evidence>
<dbReference type="InterPro" id="IPR041891">
    <property type="entry name" value="Alpha_CA_prokaryot-like"/>
</dbReference>
<keyword evidence="4" id="KW-0862">Zinc</keyword>
<protein>
    <recommendedName>
        <fullName evidence="2">carbonic anhydrase</fullName>
        <ecNumber evidence="2">4.2.1.1</ecNumber>
    </recommendedName>
</protein>
<feature type="signal peptide" evidence="7">
    <location>
        <begin position="1"/>
        <end position="20"/>
    </location>
</feature>
<sequence>MIFPTTTLFASALLLQAASACSLHGTTLDKRAGYTAPDFSYSGATGPANWANIRPEYALCGTGTKQSPINLVSPAATTDTGAKYKVFIPENAGAEFENLGNTVEVMATNGSLAFNGKSYSLAQFHFHNPSEHRINGTSAAAEVHFVFQSGSSIAVLGFMINSGAQDPLLGAVLSKVDQIPQGGNTTTTDPLSFRALTASLNSNPVFRYSGSLTTPPCTEGVEFIISSKALTLDAATLSKAKATFGPNARPLQSRSAKLAAREFMA</sequence>
<feature type="chain" id="PRO_5017614401" description="carbonic anhydrase" evidence="7">
    <location>
        <begin position="21"/>
        <end position="265"/>
    </location>
</feature>
<dbReference type="SUPFAM" id="SSF51069">
    <property type="entry name" value="Carbonic anhydrase"/>
    <property type="match status" value="1"/>
</dbReference>
<dbReference type="Gene3D" id="3.10.200.10">
    <property type="entry name" value="Alpha carbonic anhydrase"/>
    <property type="match status" value="1"/>
</dbReference>
<keyword evidence="10" id="KW-1185">Reference proteome</keyword>
<comment type="catalytic activity">
    <reaction evidence="6">
        <text>hydrogencarbonate + H(+) = CO2 + H2O</text>
        <dbReference type="Rhea" id="RHEA:10748"/>
        <dbReference type="ChEBI" id="CHEBI:15377"/>
        <dbReference type="ChEBI" id="CHEBI:15378"/>
        <dbReference type="ChEBI" id="CHEBI:16526"/>
        <dbReference type="ChEBI" id="CHEBI:17544"/>
        <dbReference type="EC" id="4.2.1.1"/>
    </reaction>
</comment>
<evidence type="ECO:0000256" key="7">
    <source>
        <dbReference type="SAM" id="SignalP"/>
    </source>
</evidence>
<dbReference type="PANTHER" id="PTHR18952:SF265">
    <property type="entry name" value="CARBONIC ANHYDRASE"/>
    <property type="match status" value="1"/>
</dbReference>
<evidence type="ECO:0000313" key="9">
    <source>
        <dbReference type="EMBL" id="RDW57285.1"/>
    </source>
</evidence>
<dbReference type="SMART" id="SM01057">
    <property type="entry name" value="Carb_anhydrase"/>
    <property type="match status" value="1"/>
</dbReference>
<dbReference type="InterPro" id="IPR023561">
    <property type="entry name" value="Carbonic_anhydrase_a-class"/>
</dbReference>
<dbReference type="EMBL" id="PDLN01000023">
    <property type="protein sequence ID" value="RDW57285.1"/>
    <property type="molecule type" value="Genomic_DNA"/>
</dbReference>
<dbReference type="GO" id="GO:0004089">
    <property type="term" value="F:carbonate dehydratase activity"/>
    <property type="evidence" value="ECO:0007669"/>
    <property type="project" value="UniProtKB-EC"/>
</dbReference>
<dbReference type="PROSITE" id="PS51144">
    <property type="entry name" value="ALPHA_CA_2"/>
    <property type="match status" value="1"/>
</dbReference>
<dbReference type="EC" id="4.2.1.1" evidence="2"/>
<reference evidence="9 10" key="1">
    <citation type="journal article" date="2018" name="IMA Fungus">
        <title>IMA Genome-F 9: Draft genome sequence of Annulohypoxylon stygium, Aspergillus mulundensis, Berkeleyomyces basicola (syn. Thielaviopsis basicola), Ceratocystis smalleyi, two Cercospora beticola strains, Coleophoma cylindrospora, Fusarium fracticaudum, Phialophora cf. hyalina, and Morchella septimelata.</title>
        <authorList>
            <person name="Wingfield B.D."/>
            <person name="Bills G.F."/>
            <person name="Dong Y."/>
            <person name="Huang W."/>
            <person name="Nel W.J."/>
            <person name="Swalarsk-Parry B.S."/>
            <person name="Vaghefi N."/>
            <person name="Wilken P.M."/>
            <person name="An Z."/>
            <person name="de Beer Z.W."/>
            <person name="De Vos L."/>
            <person name="Chen L."/>
            <person name="Duong T.A."/>
            <person name="Gao Y."/>
            <person name="Hammerbacher A."/>
            <person name="Kikkert J.R."/>
            <person name="Li Y."/>
            <person name="Li H."/>
            <person name="Li K."/>
            <person name="Li Q."/>
            <person name="Liu X."/>
            <person name="Ma X."/>
            <person name="Naidoo K."/>
            <person name="Pethybridge S.J."/>
            <person name="Sun J."/>
            <person name="Steenkamp E.T."/>
            <person name="van der Nest M.A."/>
            <person name="van Wyk S."/>
            <person name="Wingfield M.J."/>
            <person name="Xiong C."/>
            <person name="Yue Q."/>
            <person name="Zhang X."/>
        </authorList>
    </citation>
    <scope>NUCLEOTIDE SEQUENCE [LARGE SCALE GENOMIC DNA]</scope>
    <source>
        <strain evidence="9 10">BP5796</strain>
    </source>
</reference>
<dbReference type="Pfam" id="PF00194">
    <property type="entry name" value="Carb_anhydrase"/>
    <property type="match status" value="1"/>
</dbReference>
<organism evidence="9 10">
    <name type="scientific">Coleophoma crateriformis</name>
    <dbReference type="NCBI Taxonomy" id="565419"/>
    <lineage>
        <taxon>Eukaryota</taxon>
        <taxon>Fungi</taxon>
        <taxon>Dikarya</taxon>
        <taxon>Ascomycota</taxon>
        <taxon>Pezizomycotina</taxon>
        <taxon>Leotiomycetes</taxon>
        <taxon>Helotiales</taxon>
        <taxon>Dermateaceae</taxon>
        <taxon>Coleophoma</taxon>
    </lineage>
</organism>
<dbReference type="OrthoDB" id="429145at2759"/>
<proteinExistence type="inferred from homology"/>
<keyword evidence="5" id="KW-0456">Lyase</keyword>
<evidence type="ECO:0000256" key="3">
    <source>
        <dbReference type="ARBA" id="ARBA00022723"/>
    </source>
</evidence>
<evidence type="ECO:0000256" key="2">
    <source>
        <dbReference type="ARBA" id="ARBA00012925"/>
    </source>
</evidence>
<accession>A0A3D8Q607</accession>
<keyword evidence="3" id="KW-0479">Metal-binding</keyword>
<evidence type="ECO:0000256" key="1">
    <source>
        <dbReference type="ARBA" id="ARBA00010718"/>
    </source>
</evidence>
<comment type="caution">
    <text evidence="9">The sequence shown here is derived from an EMBL/GenBank/DDBJ whole genome shotgun (WGS) entry which is preliminary data.</text>
</comment>
<evidence type="ECO:0000256" key="5">
    <source>
        <dbReference type="ARBA" id="ARBA00023239"/>
    </source>
</evidence>
<dbReference type="Proteomes" id="UP000256328">
    <property type="component" value="Unassembled WGS sequence"/>
</dbReference>
<gene>
    <name evidence="9" type="ORF">BP5796_12735</name>
</gene>